<comment type="similarity">
    <text evidence="2 4">Belongs to the FliE family.</text>
</comment>
<evidence type="ECO:0000256" key="3">
    <source>
        <dbReference type="ARBA" id="ARBA00023143"/>
    </source>
</evidence>
<dbReference type="PANTHER" id="PTHR34653:SF1">
    <property type="entry name" value="FLAGELLAR HOOK-BASAL BODY COMPLEX PROTEIN FLIE"/>
    <property type="match status" value="1"/>
</dbReference>
<keyword evidence="6" id="KW-0966">Cell projection</keyword>
<evidence type="ECO:0000256" key="1">
    <source>
        <dbReference type="ARBA" id="ARBA00004117"/>
    </source>
</evidence>
<keyword evidence="7" id="KW-1185">Reference proteome</keyword>
<evidence type="ECO:0000313" key="7">
    <source>
        <dbReference type="Proteomes" id="UP000033423"/>
    </source>
</evidence>
<dbReference type="HAMAP" id="MF_00724">
    <property type="entry name" value="FliE"/>
    <property type="match status" value="1"/>
</dbReference>
<dbReference type="GO" id="GO:0009425">
    <property type="term" value="C:bacterial-type flagellum basal body"/>
    <property type="evidence" value="ECO:0007669"/>
    <property type="project" value="UniProtKB-SubCell"/>
</dbReference>
<dbReference type="GO" id="GO:0003774">
    <property type="term" value="F:cytoskeletal motor activity"/>
    <property type="evidence" value="ECO:0007669"/>
    <property type="project" value="InterPro"/>
</dbReference>
<dbReference type="Pfam" id="PF02049">
    <property type="entry name" value="FliE"/>
    <property type="match status" value="1"/>
</dbReference>
<comment type="caution">
    <text evidence="6">The sequence shown here is derived from an EMBL/GenBank/DDBJ whole genome shotgun (WGS) entry which is preliminary data.</text>
</comment>
<comment type="subcellular location">
    <subcellularLocation>
        <location evidence="1 4">Bacterial flagellum basal body</location>
    </subcellularLocation>
</comment>
<dbReference type="EMBL" id="LACI01001238">
    <property type="protein sequence ID" value="KJU84901.1"/>
    <property type="molecule type" value="Genomic_DNA"/>
</dbReference>
<sequence>MSEFKILGSGVGQDVQQTLNDKKDAAGGFDTALKNAFSEVDAIQKEADKAIKELTTGGDVTKAVLAMEKADMSFQLMLEVRNKLLNAYDEVMRMQV</sequence>
<organism evidence="6 7">
    <name type="scientific">Candidatus Magnetobacterium bavaricum</name>
    <dbReference type="NCBI Taxonomy" id="29290"/>
    <lineage>
        <taxon>Bacteria</taxon>
        <taxon>Pseudomonadati</taxon>
        <taxon>Nitrospirota</taxon>
        <taxon>Thermodesulfovibrionia</taxon>
        <taxon>Thermodesulfovibrionales</taxon>
        <taxon>Candidatus Magnetobacteriaceae</taxon>
        <taxon>Candidatus Magnetobacterium</taxon>
    </lineage>
</organism>
<keyword evidence="6" id="KW-0282">Flagellum</keyword>
<reference evidence="6 7" key="1">
    <citation type="submission" date="2015-02" db="EMBL/GenBank/DDBJ databases">
        <title>Single-cell genomics of uncultivated deep-branching MTB reveals a conserved set of magnetosome genes.</title>
        <authorList>
            <person name="Kolinko S."/>
            <person name="Richter M."/>
            <person name="Glockner F.O."/>
            <person name="Brachmann A."/>
            <person name="Schuler D."/>
        </authorList>
    </citation>
    <scope>NUCLEOTIDE SEQUENCE [LARGE SCALE GENOMIC DNA]</scope>
    <source>
        <strain evidence="6">TM-1</strain>
    </source>
</reference>
<evidence type="ECO:0000256" key="2">
    <source>
        <dbReference type="ARBA" id="ARBA00009272"/>
    </source>
</evidence>
<keyword evidence="6" id="KW-0969">Cilium</keyword>
<evidence type="ECO:0000256" key="4">
    <source>
        <dbReference type="HAMAP-Rule" id="MF_00724"/>
    </source>
</evidence>
<dbReference type="GO" id="GO:0005198">
    <property type="term" value="F:structural molecule activity"/>
    <property type="evidence" value="ECO:0007669"/>
    <property type="project" value="UniProtKB-UniRule"/>
</dbReference>
<name>A0A0F3GST6_9BACT</name>
<dbReference type="PANTHER" id="PTHR34653">
    <property type="match status" value="1"/>
</dbReference>
<proteinExistence type="inferred from homology"/>
<evidence type="ECO:0000313" key="6">
    <source>
        <dbReference type="EMBL" id="KJU84901.1"/>
    </source>
</evidence>
<accession>A0A0F3GST6</accession>
<gene>
    <name evidence="4" type="primary">fliE</name>
    <name evidence="6" type="ORF">MBAV_002901</name>
</gene>
<keyword evidence="3 4" id="KW-0975">Bacterial flagellum</keyword>
<dbReference type="GO" id="GO:0071973">
    <property type="term" value="P:bacterial-type flagellum-dependent cell motility"/>
    <property type="evidence" value="ECO:0007669"/>
    <property type="project" value="InterPro"/>
</dbReference>
<dbReference type="AlphaFoldDB" id="A0A0F3GST6"/>
<protein>
    <recommendedName>
        <fullName evidence="4 5">Flagellar hook-basal body complex protein FliE</fullName>
    </recommendedName>
</protein>
<dbReference type="InterPro" id="IPR001624">
    <property type="entry name" value="FliE"/>
</dbReference>
<dbReference type="Proteomes" id="UP000033423">
    <property type="component" value="Unassembled WGS sequence"/>
</dbReference>
<evidence type="ECO:0000256" key="5">
    <source>
        <dbReference type="NCBIfam" id="TIGR00205"/>
    </source>
</evidence>
<dbReference type="NCBIfam" id="TIGR00205">
    <property type="entry name" value="fliE"/>
    <property type="match status" value="1"/>
</dbReference>